<dbReference type="RefSeq" id="WP_120800224.1">
    <property type="nucleotide sequence ID" value="NZ_RBXL01000002.1"/>
</dbReference>
<dbReference type="InterPro" id="IPR010982">
    <property type="entry name" value="Lambda_DNA-bd_dom_sf"/>
</dbReference>
<dbReference type="CDD" id="cd00093">
    <property type="entry name" value="HTH_XRE"/>
    <property type="match status" value="1"/>
</dbReference>
<gene>
    <name evidence="2" type="ORF">BDD21_5446</name>
</gene>
<dbReference type="Proteomes" id="UP000274556">
    <property type="component" value="Unassembled WGS sequence"/>
</dbReference>
<dbReference type="PROSITE" id="PS50943">
    <property type="entry name" value="HTH_CROC1"/>
    <property type="match status" value="1"/>
</dbReference>
<feature type="domain" description="HTH cro/C1-type" evidence="1">
    <location>
        <begin position="16"/>
        <end position="72"/>
    </location>
</feature>
<dbReference type="SMART" id="SM00530">
    <property type="entry name" value="HTH_XRE"/>
    <property type="match status" value="1"/>
</dbReference>
<dbReference type="InterPro" id="IPR001387">
    <property type="entry name" value="Cro/C1-type_HTH"/>
</dbReference>
<dbReference type="EMBL" id="RBXL01000002">
    <property type="protein sequence ID" value="RKT37935.1"/>
    <property type="molecule type" value="Genomic_DNA"/>
</dbReference>
<accession>A0A495UP01</accession>
<evidence type="ECO:0000259" key="1">
    <source>
        <dbReference type="PROSITE" id="PS50943"/>
    </source>
</evidence>
<evidence type="ECO:0000313" key="2">
    <source>
        <dbReference type="EMBL" id="RKT37935.1"/>
    </source>
</evidence>
<sequence>MPAHANPPSPIFGPRLRQLRNQSEFSQEKVGVMIGLEESSARARISRYETGEHDPSEATALKIAEVFGVPLA</sequence>
<dbReference type="Pfam" id="PF01381">
    <property type="entry name" value="HTH_3"/>
    <property type="match status" value="1"/>
</dbReference>
<comment type="caution">
    <text evidence="2">The sequence shown here is derived from an EMBL/GenBank/DDBJ whole genome shotgun (WGS) entry which is preliminary data.</text>
</comment>
<proteinExistence type="predicted"/>
<name>A0A495UP01_9GAMM</name>
<dbReference type="Gene3D" id="1.10.260.40">
    <property type="entry name" value="lambda repressor-like DNA-binding domains"/>
    <property type="match status" value="1"/>
</dbReference>
<dbReference type="GO" id="GO:0003677">
    <property type="term" value="F:DNA binding"/>
    <property type="evidence" value="ECO:0007669"/>
    <property type="project" value="UniProtKB-KW"/>
</dbReference>
<keyword evidence="3" id="KW-1185">Reference proteome</keyword>
<organism evidence="2 3">
    <name type="scientific">Thiocapsa rosea</name>
    <dbReference type="NCBI Taxonomy" id="69360"/>
    <lineage>
        <taxon>Bacteria</taxon>
        <taxon>Pseudomonadati</taxon>
        <taxon>Pseudomonadota</taxon>
        <taxon>Gammaproteobacteria</taxon>
        <taxon>Chromatiales</taxon>
        <taxon>Chromatiaceae</taxon>
        <taxon>Thiocapsa</taxon>
    </lineage>
</organism>
<keyword evidence="2" id="KW-0238">DNA-binding</keyword>
<evidence type="ECO:0000313" key="3">
    <source>
        <dbReference type="Proteomes" id="UP000274556"/>
    </source>
</evidence>
<dbReference type="AlphaFoldDB" id="A0A495UP01"/>
<dbReference type="SUPFAM" id="SSF47413">
    <property type="entry name" value="lambda repressor-like DNA-binding domains"/>
    <property type="match status" value="1"/>
</dbReference>
<dbReference type="OrthoDB" id="6006530at2"/>
<reference evidence="2 3" key="1">
    <citation type="submission" date="2018-10" db="EMBL/GenBank/DDBJ databases">
        <title>Genomic Encyclopedia of Archaeal and Bacterial Type Strains, Phase II (KMG-II): from individual species to whole genera.</title>
        <authorList>
            <person name="Goeker M."/>
        </authorList>
    </citation>
    <scope>NUCLEOTIDE SEQUENCE [LARGE SCALE GENOMIC DNA]</scope>
    <source>
        <strain evidence="2 3">DSM 235</strain>
    </source>
</reference>
<protein>
    <submittedName>
        <fullName evidence="2">DNA-binding XRE family transcriptional regulator</fullName>
    </submittedName>
</protein>